<dbReference type="Gene3D" id="3.30.365.10">
    <property type="entry name" value="Aldehyde oxidase/xanthine dehydrogenase, molybdopterin binding domain"/>
    <property type="match status" value="4"/>
</dbReference>
<dbReference type="PANTHER" id="PTHR11908">
    <property type="entry name" value="XANTHINE DEHYDROGENASE"/>
    <property type="match status" value="1"/>
</dbReference>
<dbReference type="SUPFAM" id="SSF56003">
    <property type="entry name" value="Molybdenum cofactor-binding domain"/>
    <property type="match status" value="1"/>
</dbReference>
<dbReference type="InterPro" id="IPR046867">
    <property type="entry name" value="AldOxase/xan_DH_MoCoBD2"/>
</dbReference>
<proteinExistence type="predicted"/>
<accession>A0A0H2MMI0</accession>
<dbReference type="Pfam" id="PF01315">
    <property type="entry name" value="Ald_Xan_dh_C"/>
    <property type="match status" value="1"/>
</dbReference>
<dbReference type="InterPro" id="IPR037165">
    <property type="entry name" value="AldOxase/xan_DH_Mopterin-bd_sf"/>
</dbReference>
<dbReference type="SMART" id="SM01008">
    <property type="entry name" value="Ald_Xan_dh_C"/>
    <property type="match status" value="1"/>
</dbReference>
<dbReference type="PANTHER" id="PTHR11908:SF157">
    <property type="entry name" value="XANTHINE DEHYDROGENASE SUBUNIT D-RELATED"/>
    <property type="match status" value="1"/>
</dbReference>
<dbReference type="Pfam" id="PF02738">
    <property type="entry name" value="MoCoBD_1"/>
    <property type="match status" value="1"/>
</dbReference>
<dbReference type="Gene3D" id="3.90.1170.50">
    <property type="entry name" value="Aldehyde oxidase/xanthine dehydrogenase, a/b hammerhead"/>
    <property type="match status" value="1"/>
</dbReference>
<dbReference type="InterPro" id="IPR008274">
    <property type="entry name" value="AldOxase/xan_DH_MoCoBD1"/>
</dbReference>
<comment type="caution">
    <text evidence="2">The sequence shown here is derived from an EMBL/GenBank/DDBJ whole genome shotgun (WGS) entry which is preliminary data.</text>
</comment>
<dbReference type="GO" id="GO:0016491">
    <property type="term" value="F:oxidoreductase activity"/>
    <property type="evidence" value="ECO:0007669"/>
    <property type="project" value="InterPro"/>
</dbReference>
<name>A0A0H2MMI0_9PROT</name>
<dbReference type="PATRIC" id="fig|1489064.4.peg.2167"/>
<gene>
    <name evidence="2" type="ORF">WH96_04820</name>
</gene>
<reference evidence="2 3" key="1">
    <citation type="submission" date="2015-03" db="EMBL/GenBank/DDBJ databases">
        <title>Genome Sequence of Kiloniella spongiae MEBiC09566, isolated from a marine sponge.</title>
        <authorList>
            <person name="Shao Z."/>
            <person name="Wang L."/>
            <person name="Li X."/>
        </authorList>
    </citation>
    <scope>NUCLEOTIDE SEQUENCE [LARGE SCALE GENOMIC DNA]</scope>
    <source>
        <strain evidence="2 3">MEBiC09566</strain>
    </source>
</reference>
<dbReference type="GO" id="GO:0005506">
    <property type="term" value="F:iron ion binding"/>
    <property type="evidence" value="ECO:0007669"/>
    <property type="project" value="InterPro"/>
</dbReference>
<evidence type="ECO:0000313" key="2">
    <source>
        <dbReference type="EMBL" id="KLN61927.1"/>
    </source>
</evidence>
<dbReference type="AlphaFoldDB" id="A0A0H2MMI0"/>
<feature type="domain" description="Aldehyde oxidase/xanthine dehydrogenase a/b hammerhead" evidence="1">
    <location>
        <begin position="33"/>
        <end position="137"/>
    </location>
</feature>
<organism evidence="2 3">
    <name type="scientific">Kiloniella spongiae</name>
    <dbReference type="NCBI Taxonomy" id="1489064"/>
    <lineage>
        <taxon>Bacteria</taxon>
        <taxon>Pseudomonadati</taxon>
        <taxon>Pseudomonadota</taxon>
        <taxon>Alphaproteobacteria</taxon>
        <taxon>Rhodospirillales</taxon>
        <taxon>Kiloniellaceae</taxon>
        <taxon>Kiloniella</taxon>
    </lineage>
</organism>
<dbReference type="SUPFAM" id="SSF54665">
    <property type="entry name" value="CO dehydrogenase molybdoprotein N-domain-like"/>
    <property type="match status" value="1"/>
</dbReference>
<protein>
    <submittedName>
        <fullName evidence="2">Oxidoreductase</fullName>
    </submittedName>
</protein>
<dbReference type="Proteomes" id="UP000035444">
    <property type="component" value="Unassembled WGS sequence"/>
</dbReference>
<keyword evidence="3" id="KW-1185">Reference proteome</keyword>
<dbReference type="STRING" id="1489064.WH96_04820"/>
<dbReference type="InterPro" id="IPR016208">
    <property type="entry name" value="Ald_Oxase/xanthine_DH-like"/>
</dbReference>
<evidence type="ECO:0000259" key="1">
    <source>
        <dbReference type="SMART" id="SM01008"/>
    </source>
</evidence>
<evidence type="ECO:0000313" key="3">
    <source>
        <dbReference type="Proteomes" id="UP000035444"/>
    </source>
</evidence>
<dbReference type="Pfam" id="PF20256">
    <property type="entry name" value="MoCoBD_2"/>
    <property type="match status" value="1"/>
</dbReference>
<dbReference type="InterPro" id="IPR000674">
    <property type="entry name" value="Ald_Oxase/Xan_DH_a/b"/>
</dbReference>
<dbReference type="InterPro" id="IPR036856">
    <property type="entry name" value="Ald_Oxase/Xan_DH_a/b_sf"/>
</dbReference>
<sequence length="756" mass="79274">MESPTSKYDAEKAASFKVVGSRPARPDGMDKVTGKARFGADMVMPGQLVGLILRSPHPHAVIKSIDSSEAEALSGVKAVITRDDFTPNDDHADVLYNIMAREKALYEGHAVAAVAATSRAVARKALKLIKVDYDILPHVTDVDEAMSPDAPVLHDNIITRGVSPTPTKPSNVVARSEFGHGDIEAGFAQADEIIERSFKTAATHQGYIEPHACVANVGTDGMSELWCCTQGHFHVRQVCASLLGIDVSRLRVTASEIGGGFGGKTTVFIEPVALALSRKAGRPVKIAMTRDEVFKASGPTASSSMDVKIGVTKDGRITAGYGVFRYQGGAFAGAPADFGAMSAFACYALDNVKTEAYDVVTNRPKGAAYRAPGAPMSVYAVESVVDELAARIGMDPIDLRLKNAAKEGSKSSYGPKFGSCGLVETLEAAKAHPHYSAPLGPNQGRGVASGFWFNFGGETCSNLNINADGTVTIAVGTPDIGGSRASMCIMAAEELGISYDKVRAIVADTSALGYNDTTEGSRVTFSSGMAVIKASQQAVTEMCKRAAMMWDIPAEAVTWEDGYAKPSGPNAGDFEPLSLAEIAATAGKTGGPIAGHHEYNADGAGVSFGTHIVDTEVDPETGKVDIIRYTVVQDAGKAIHPDYVEGQFQGGAAQGIGWALNEEYIYGDDGKLQNAGFLDYRMPVASDLPMIDTVIVEVPNPGHPYGVRGVGETGIVPPLAAIANGVSAAAGVRMTELPMSPPRVLKAIDDAKVAAE</sequence>
<dbReference type="EMBL" id="LAQL01000003">
    <property type="protein sequence ID" value="KLN61927.1"/>
    <property type="molecule type" value="Genomic_DNA"/>
</dbReference>